<dbReference type="PANTHER" id="PTHR42796">
    <property type="entry name" value="FUMARYLACETOACETATE HYDROLASE DOMAIN-CONTAINING PROTEIN 2A-RELATED"/>
    <property type="match status" value="1"/>
</dbReference>
<keyword evidence="5" id="KW-1185">Reference proteome</keyword>
<dbReference type="InterPro" id="IPR051121">
    <property type="entry name" value="FAH"/>
</dbReference>
<protein>
    <recommendedName>
        <fullName evidence="3">Fumarylacetoacetase-like C-terminal domain-containing protein</fullName>
    </recommendedName>
</protein>
<comment type="caution">
    <text evidence="4">The sequence shown here is derived from an EMBL/GenBank/DDBJ whole genome shotgun (WGS) entry which is preliminary data.</text>
</comment>
<proteinExistence type="inferred from homology"/>
<dbReference type="Gene3D" id="3.90.850.10">
    <property type="entry name" value="Fumarylacetoacetase-like, C-terminal domain"/>
    <property type="match status" value="1"/>
</dbReference>
<evidence type="ECO:0000256" key="2">
    <source>
        <dbReference type="ARBA" id="ARBA00022723"/>
    </source>
</evidence>
<dbReference type="SUPFAM" id="SSF56529">
    <property type="entry name" value="FAH"/>
    <property type="match status" value="1"/>
</dbReference>
<dbReference type="RefSeq" id="WP_188931783.1">
    <property type="nucleotide sequence ID" value="NZ_BMJC01000002.1"/>
</dbReference>
<accession>A0A8J2UCR5</accession>
<reference evidence="4" key="2">
    <citation type="submission" date="2020-09" db="EMBL/GenBank/DDBJ databases">
        <authorList>
            <person name="Sun Q."/>
            <person name="Zhou Y."/>
        </authorList>
    </citation>
    <scope>NUCLEOTIDE SEQUENCE</scope>
    <source>
        <strain evidence="4">CGMCC 1.15448</strain>
    </source>
</reference>
<feature type="domain" description="Fumarylacetoacetase-like C-terminal" evidence="3">
    <location>
        <begin position="108"/>
        <end position="282"/>
    </location>
</feature>
<comment type="similarity">
    <text evidence="1">Belongs to the FAH family.</text>
</comment>
<sequence>MNLFKTTKGNLLLDKEQFWLIHEPWEQLINHSGSHGLYGHLQSLLPHAEVVPAGEADALINSHLLAPIGAAQEIWAAGVTYLRSRDARMEESKESGGASFYDKVYDAERPELFFKALPHRVAAHNETVYIRRDSTWNVPEPELTLFINSHGEIQAYTIGNDMSSRSIEGENPLYLPQAKVYQRSAALGPCLYIPASPIAPMTHISMVIRRAGKSVYSGEVAISQIKRKLPELASWLYREMDFAQGCFLMTGTCLVPGNDFTLAADDIVEITIDNIGTLSNTVSYK</sequence>
<gene>
    <name evidence="4" type="ORF">GCM10011511_23840</name>
</gene>
<dbReference type="GO" id="GO:0003824">
    <property type="term" value="F:catalytic activity"/>
    <property type="evidence" value="ECO:0007669"/>
    <property type="project" value="InterPro"/>
</dbReference>
<dbReference type="InterPro" id="IPR011234">
    <property type="entry name" value="Fumarylacetoacetase-like_C"/>
</dbReference>
<evidence type="ECO:0000313" key="4">
    <source>
        <dbReference type="EMBL" id="GGA99747.1"/>
    </source>
</evidence>
<dbReference type="InterPro" id="IPR036663">
    <property type="entry name" value="Fumarylacetoacetase_C_sf"/>
</dbReference>
<dbReference type="EMBL" id="BMJC01000002">
    <property type="protein sequence ID" value="GGA99747.1"/>
    <property type="molecule type" value="Genomic_DNA"/>
</dbReference>
<name>A0A8J2UCR5_9BACT</name>
<dbReference type="Pfam" id="PF01557">
    <property type="entry name" value="FAA_hydrolase"/>
    <property type="match status" value="1"/>
</dbReference>
<dbReference type="GO" id="GO:0044281">
    <property type="term" value="P:small molecule metabolic process"/>
    <property type="evidence" value="ECO:0007669"/>
    <property type="project" value="UniProtKB-ARBA"/>
</dbReference>
<dbReference type="AlphaFoldDB" id="A0A8J2UCR5"/>
<organism evidence="4 5">
    <name type="scientific">Puia dinghuensis</name>
    <dbReference type="NCBI Taxonomy" id="1792502"/>
    <lineage>
        <taxon>Bacteria</taxon>
        <taxon>Pseudomonadati</taxon>
        <taxon>Bacteroidota</taxon>
        <taxon>Chitinophagia</taxon>
        <taxon>Chitinophagales</taxon>
        <taxon>Chitinophagaceae</taxon>
        <taxon>Puia</taxon>
    </lineage>
</organism>
<evidence type="ECO:0000256" key="1">
    <source>
        <dbReference type="ARBA" id="ARBA00010211"/>
    </source>
</evidence>
<dbReference type="GO" id="GO:0046872">
    <property type="term" value="F:metal ion binding"/>
    <property type="evidence" value="ECO:0007669"/>
    <property type="project" value="UniProtKB-KW"/>
</dbReference>
<keyword evidence="2" id="KW-0479">Metal-binding</keyword>
<evidence type="ECO:0000313" key="5">
    <source>
        <dbReference type="Proteomes" id="UP000607559"/>
    </source>
</evidence>
<dbReference type="Proteomes" id="UP000607559">
    <property type="component" value="Unassembled WGS sequence"/>
</dbReference>
<dbReference type="PANTHER" id="PTHR42796:SF7">
    <property type="entry name" value="2-DEHYDRO-3-DEOXY-D-ARABINONATE DEHYDRATASE"/>
    <property type="match status" value="1"/>
</dbReference>
<evidence type="ECO:0000259" key="3">
    <source>
        <dbReference type="Pfam" id="PF01557"/>
    </source>
</evidence>
<reference evidence="4" key="1">
    <citation type="journal article" date="2014" name="Int. J. Syst. Evol. Microbiol.">
        <title>Complete genome sequence of Corynebacterium casei LMG S-19264T (=DSM 44701T), isolated from a smear-ripened cheese.</title>
        <authorList>
            <consortium name="US DOE Joint Genome Institute (JGI-PGF)"/>
            <person name="Walter F."/>
            <person name="Albersmeier A."/>
            <person name="Kalinowski J."/>
            <person name="Ruckert C."/>
        </authorList>
    </citation>
    <scope>NUCLEOTIDE SEQUENCE</scope>
    <source>
        <strain evidence="4">CGMCC 1.15448</strain>
    </source>
</reference>